<feature type="compositionally biased region" description="Pro residues" evidence="1">
    <location>
        <begin position="141"/>
        <end position="154"/>
    </location>
</feature>
<accession>A0A5C5WLY6</accession>
<organism evidence="2 3">
    <name type="scientific">Thalassoglobus neptunius</name>
    <dbReference type="NCBI Taxonomy" id="1938619"/>
    <lineage>
        <taxon>Bacteria</taxon>
        <taxon>Pseudomonadati</taxon>
        <taxon>Planctomycetota</taxon>
        <taxon>Planctomycetia</taxon>
        <taxon>Planctomycetales</taxon>
        <taxon>Planctomycetaceae</taxon>
        <taxon>Thalassoglobus</taxon>
    </lineage>
</organism>
<keyword evidence="3" id="KW-1185">Reference proteome</keyword>
<dbReference type="RefSeq" id="WP_146510762.1">
    <property type="nucleotide sequence ID" value="NZ_SIHI01000010.1"/>
</dbReference>
<evidence type="ECO:0000313" key="3">
    <source>
        <dbReference type="Proteomes" id="UP000317243"/>
    </source>
</evidence>
<gene>
    <name evidence="2" type="ORF">KOR42_32870</name>
</gene>
<dbReference type="InterPro" id="IPR007731">
    <property type="entry name" value="DUF669"/>
</dbReference>
<dbReference type="Proteomes" id="UP000317243">
    <property type="component" value="Unassembled WGS sequence"/>
</dbReference>
<dbReference type="EMBL" id="SIHI01000010">
    <property type="protein sequence ID" value="TWT51814.1"/>
    <property type="molecule type" value="Genomic_DNA"/>
</dbReference>
<comment type="caution">
    <text evidence="2">The sequence shown here is derived from an EMBL/GenBank/DDBJ whole genome shotgun (WGS) entry which is preliminary data.</text>
</comment>
<dbReference type="AlphaFoldDB" id="A0A5C5WLY6"/>
<evidence type="ECO:0008006" key="4">
    <source>
        <dbReference type="Google" id="ProtNLM"/>
    </source>
</evidence>
<feature type="compositionally biased region" description="Polar residues" evidence="1">
    <location>
        <begin position="126"/>
        <end position="136"/>
    </location>
</feature>
<sequence>MQIDYDSLPEGSIGFDPLPVGDYPFLISGVEDKNNNQGRPYGVKFEFTIEGSKYAGRKLFEFLNLGHDNPAARDLAGKILRAIVHAIGKSRIANTQELIGGRGVVKVGQKRNKEGELENVIRDYSPSKNPYANGSGFTAPPQAPPQQAPPPQQQPPQQYQAPPAQQYQQGPPESSTF</sequence>
<feature type="compositionally biased region" description="Low complexity" evidence="1">
    <location>
        <begin position="155"/>
        <end position="177"/>
    </location>
</feature>
<name>A0A5C5WLY6_9PLAN</name>
<evidence type="ECO:0000256" key="1">
    <source>
        <dbReference type="SAM" id="MobiDB-lite"/>
    </source>
</evidence>
<evidence type="ECO:0000313" key="2">
    <source>
        <dbReference type="EMBL" id="TWT51814.1"/>
    </source>
</evidence>
<dbReference type="OrthoDB" id="5220at2"/>
<feature type="region of interest" description="Disordered" evidence="1">
    <location>
        <begin position="123"/>
        <end position="177"/>
    </location>
</feature>
<dbReference type="Pfam" id="PF05037">
    <property type="entry name" value="DUF669"/>
    <property type="match status" value="1"/>
</dbReference>
<reference evidence="2 3" key="1">
    <citation type="submission" date="2019-02" db="EMBL/GenBank/DDBJ databases">
        <title>Deep-cultivation of Planctomycetes and their phenomic and genomic characterization uncovers novel biology.</title>
        <authorList>
            <person name="Wiegand S."/>
            <person name="Jogler M."/>
            <person name="Boedeker C."/>
            <person name="Pinto D."/>
            <person name="Vollmers J."/>
            <person name="Rivas-Marin E."/>
            <person name="Kohn T."/>
            <person name="Peeters S.H."/>
            <person name="Heuer A."/>
            <person name="Rast P."/>
            <person name="Oberbeckmann S."/>
            <person name="Bunk B."/>
            <person name="Jeske O."/>
            <person name="Meyerdierks A."/>
            <person name="Storesund J.E."/>
            <person name="Kallscheuer N."/>
            <person name="Luecker S."/>
            <person name="Lage O.M."/>
            <person name="Pohl T."/>
            <person name="Merkel B.J."/>
            <person name="Hornburger P."/>
            <person name="Mueller R.-W."/>
            <person name="Bruemmer F."/>
            <person name="Labrenz M."/>
            <person name="Spormann A.M."/>
            <person name="Op Den Camp H."/>
            <person name="Overmann J."/>
            <person name="Amann R."/>
            <person name="Jetten M.S.M."/>
            <person name="Mascher T."/>
            <person name="Medema M.H."/>
            <person name="Devos D.P."/>
            <person name="Kaster A.-K."/>
            <person name="Ovreas L."/>
            <person name="Rohde M."/>
            <person name="Galperin M.Y."/>
            <person name="Jogler C."/>
        </authorList>
    </citation>
    <scope>NUCLEOTIDE SEQUENCE [LARGE SCALE GENOMIC DNA]</scope>
    <source>
        <strain evidence="2 3">KOR42</strain>
    </source>
</reference>
<proteinExistence type="predicted"/>
<protein>
    <recommendedName>
        <fullName evidence="4">DUF669 domain-containing protein</fullName>
    </recommendedName>
</protein>